<name>R7S7C3_TRAVS</name>
<organism evidence="2 3">
    <name type="scientific">Trametes versicolor (strain FP-101664)</name>
    <name type="common">White-rot fungus</name>
    <name type="synonym">Coriolus versicolor</name>
    <dbReference type="NCBI Taxonomy" id="717944"/>
    <lineage>
        <taxon>Eukaryota</taxon>
        <taxon>Fungi</taxon>
        <taxon>Dikarya</taxon>
        <taxon>Basidiomycota</taxon>
        <taxon>Agaricomycotina</taxon>
        <taxon>Agaricomycetes</taxon>
        <taxon>Polyporales</taxon>
        <taxon>Polyporaceae</taxon>
        <taxon>Trametes</taxon>
    </lineage>
</organism>
<dbReference type="OrthoDB" id="2732296at2759"/>
<feature type="transmembrane region" description="Helical" evidence="1">
    <location>
        <begin position="99"/>
        <end position="121"/>
    </location>
</feature>
<dbReference type="KEGG" id="tvs:TRAVEDRAFT_54538"/>
<keyword evidence="1" id="KW-1133">Transmembrane helix</keyword>
<gene>
    <name evidence="2" type="ORF">TRAVEDRAFT_54538</name>
</gene>
<keyword evidence="1" id="KW-0812">Transmembrane</keyword>
<proteinExistence type="predicted"/>
<dbReference type="Proteomes" id="UP000054317">
    <property type="component" value="Unassembled WGS sequence"/>
</dbReference>
<accession>R7S7C3</accession>
<keyword evidence="3" id="KW-1185">Reference proteome</keyword>
<dbReference type="GeneID" id="19417426"/>
<sequence length="126" mass="13924">MAHYYERNRRTDTPRLKAFYICAIETLHACLICAYVRRSVIAELGNPLAWAVKTRLFVQDPSGLILRLTGAQMGGSMMLSIHLPSVLHPATMDAGKKSALFVGILTLLGLAHFALEIGKIYDPRSP</sequence>
<evidence type="ECO:0000256" key="1">
    <source>
        <dbReference type="SAM" id="Phobius"/>
    </source>
</evidence>
<dbReference type="AlphaFoldDB" id="R7S7C3"/>
<evidence type="ECO:0000313" key="3">
    <source>
        <dbReference type="Proteomes" id="UP000054317"/>
    </source>
</evidence>
<evidence type="ECO:0000313" key="2">
    <source>
        <dbReference type="EMBL" id="EIW51502.1"/>
    </source>
</evidence>
<keyword evidence="1" id="KW-0472">Membrane</keyword>
<dbReference type="EMBL" id="JH711801">
    <property type="protein sequence ID" value="EIW51502.1"/>
    <property type="molecule type" value="Genomic_DNA"/>
</dbReference>
<reference evidence="3" key="1">
    <citation type="journal article" date="2012" name="Science">
        <title>The Paleozoic origin of enzymatic lignin decomposition reconstructed from 31 fungal genomes.</title>
        <authorList>
            <person name="Floudas D."/>
            <person name="Binder M."/>
            <person name="Riley R."/>
            <person name="Barry K."/>
            <person name="Blanchette R.A."/>
            <person name="Henrissat B."/>
            <person name="Martinez A.T."/>
            <person name="Otillar R."/>
            <person name="Spatafora J.W."/>
            <person name="Yadav J.S."/>
            <person name="Aerts A."/>
            <person name="Benoit I."/>
            <person name="Boyd A."/>
            <person name="Carlson A."/>
            <person name="Copeland A."/>
            <person name="Coutinho P.M."/>
            <person name="de Vries R.P."/>
            <person name="Ferreira P."/>
            <person name="Findley K."/>
            <person name="Foster B."/>
            <person name="Gaskell J."/>
            <person name="Glotzer D."/>
            <person name="Gorecki P."/>
            <person name="Heitman J."/>
            <person name="Hesse C."/>
            <person name="Hori C."/>
            <person name="Igarashi K."/>
            <person name="Jurgens J.A."/>
            <person name="Kallen N."/>
            <person name="Kersten P."/>
            <person name="Kohler A."/>
            <person name="Kuees U."/>
            <person name="Kumar T.K.A."/>
            <person name="Kuo A."/>
            <person name="LaButti K."/>
            <person name="Larrondo L.F."/>
            <person name="Lindquist E."/>
            <person name="Ling A."/>
            <person name="Lombard V."/>
            <person name="Lucas S."/>
            <person name="Lundell T."/>
            <person name="Martin R."/>
            <person name="McLaughlin D.J."/>
            <person name="Morgenstern I."/>
            <person name="Morin E."/>
            <person name="Murat C."/>
            <person name="Nagy L.G."/>
            <person name="Nolan M."/>
            <person name="Ohm R.A."/>
            <person name="Patyshakuliyeva A."/>
            <person name="Rokas A."/>
            <person name="Ruiz-Duenas F.J."/>
            <person name="Sabat G."/>
            <person name="Salamov A."/>
            <person name="Samejima M."/>
            <person name="Schmutz J."/>
            <person name="Slot J.C."/>
            <person name="St John F."/>
            <person name="Stenlid J."/>
            <person name="Sun H."/>
            <person name="Sun S."/>
            <person name="Syed K."/>
            <person name="Tsang A."/>
            <person name="Wiebenga A."/>
            <person name="Young D."/>
            <person name="Pisabarro A."/>
            <person name="Eastwood D.C."/>
            <person name="Martin F."/>
            <person name="Cullen D."/>
            <person name="Grigoriev I.V."/>
            <person name="Hibbett D.S."/>
        </authorList>
    </citation>
    <scope>NUCLEOTIDE SEQUENCE [LARGE SCALE GENOMIC DNA]</scope>
    <source>
        <strain evidence="3">FP-101664</strain>
    </source>
</reference>
<dbReference type="RefSeq" id="XP_008045650.1">
    <property type="nucleotide sequence ID" value="XM_008047459.1"/>
</dbReference>
<protein>
    <submittedName>
        <fullName evidence="2">Uncharacterized protein</fullName>
    </submittedName>
</protein>